<accession>A0A0B0NXQ4</accession>
<organism evidence="1 2">
    <name type="scientific">Gossypium arboreum</name>
    <name type="common">Tree cotton</name>
    <name type="synonym">Gossypium nanking</name>
    <dbReference type="NCBI Taxonomy" id="29729"/>
    <lineage>
        <taxon>Eukaryota</taxon>
        <taxon>Viridiplantae</taxon>
        <taxon>Streptophyta</taxon>
        <taxon>Embryophyta</taxon>
        <taxon>Tracheophyta</taxon>
        <taxon>Spermatophyta</taxon>
        <taxon>Magnoliopsida</taxon>
        <taxon>eudicotyledons</taxon>
        <taxon>Gunneridae</taxon>
        <taxon>Pentapetalae</taxon>
        <taxon>rosids</taxon>
        <taxon>malvids</taxon>
        <taxon>Malvales</taxon>
        <taxon>Malvaceae</taxon>
        <taxon>Malvoideae</taxon>
        <taxon>Gossypium</taxon>
    </lineage>
</organism>
<dbReference type="AlphaFoldDB" id="A0A0B0NXQ4"/>
<name>A0A0B0NXQ4_GOSAR</name>
<sequence length="44" mass="5179">MTLKSIGSLARLFQTSRSCTSHYPISNWYFELVNLCKYGMYRLV</sequence>
<dbReference type="EMBL" id="KN412619">
    <property type="protein sequence ID" value="KHG19263.1"/>
    <property type="molecule type" value="Genomic_DNA"/>
</dbReference>
<keyword evidence="2" id="KW-1185">Reference proteome</keyword>
<dbReference type="Proteomes" id="UP000032142">
    <property type="component" value="Unassembled WGS sequence"/>
</dbReference>
<protein>
    <submittedName>
        <fullName evidence="1">Uncharacterized protein</fullName>
    </submittedName>
</protein>
<gene>
    <name evidence="1" type="ORF">F383_24912</name>
</gene>
<reference evidence="2" key="1">
    <citation type="submission" date="2014-09" db="EMBL/GenBank/DDBJ databases">
        <authorList>
            <person name="Mudge J."/>
            <person name="Ramaraj T."/>
            <person name="Lindquist I.E."/>
            <person name="Bharti A.K."/>
            <person name="Sundararajan A."/>
            <person name="Cameron C.T."/>
            <person name="Woodward J.E."/>
            <person name="May G.D."/>
            <person name="Brubaker C."/>
            <person name="Broadhvest J."/>
            <person name="Wilkins T.A."/>
        </authorList>
    </citation>
    <scope>NUCLEOTIDE SEQUENCE</scope>
    <source>
        <strain evidence="2">cv. AKA8401</strain>
    </source>
</reference>
<evidence type="ECO:0000313" key="1">
    <source>
        <dbReference type="EMBL" id="KHG19263.1"/>
    </source>
</evidence>
<proteinExistence type="predicted"/>
<evidence type="ECO:0000313" key="2">
    <source>
        <dbReference type="Proteomes" id="UP000032142"/>
    </source>
</evidence>